<evidence type="ECO:0000259" key="1">
    <source>
        <dbReference type="PROSITE" id="PS50041"/>
    </source>
</evidence>
<dbReference type="SMART" id="SM00034">
    <property type="entry name" value="CLECT"/>
    <property type="match status" value="1"/>
</dbReference>
<proteinExistence type="predicted"/>
<keyword evidence="3" id="KW-1185">Reference proteome</keyword>
<dbReference type="InParanoid" id="H3AFH6"/>
<dbReference type="PRINTS" id="PR01504">
    <property type="entry name" value="PNCREATITSAP"/>
</dbReference>
<reference evidence="2" key="2">
    <citation type="submission" date="2025-08" db="UniProtKB">
        <authorList>
            <consortium name="Ensembl"/>
        </authorList>
    </citation>
    <scope>IDENTIFICATION</scope>
</reference>
<reference evidence="3" key="1">
    <citation type="submission" date="2011-08" db="EMBL/GenBank/DDBJ databases">
        <title>The draft genome of Latimeria chalumnae.</title>
        <authorList>
            <person name="Di Palma F."/>
            <person name="Alfoldi J."/>
            <person name="Johnson J."/>
            <person name="Berlin A."/>
            <person name="Gnerre S."/>
            <person name="Jaffe D."/>
            <person name="MacCallum I."/>
            <person name="Young S."/>
            <person name="Walker B.J."/>
            <person name="Lander E."/>
            <person name="Lindblad-Toh K."/>
        </authorList>
    </citation>
    <scope>NUCLEOTIDE SEQUENCE [LARGE SCALE GENOMIC DNA]</scope>
    <source>
        <strain evidence="3">Wild caught</strain>
    </source>
</reference>
<evidence type="ECO:0000313" key="2">
    <source>
        <dbReference type="Ensembl" id="ENSLACP00000008397.1"/>
    </source>
</evidence>
<evidence type="ECO:0000313" key="3">
    <source>
        <dbReference type="Proteomes" id="UP000008672"/>
    </source>
</evidence>
<dbReference type="SUPFAM" id="SSF56436">
    <property type="entry name" value="C-type lectin-like"/>
    <property type="match status" value="1"/>
</dbReference>
<feature type="domain" description="C-type lectin" evidence="1">
    <location>
        <begin position="18"/>
        <end position="125"/>
    </location>
</feature>
<dbReference type="eggNOG" id="KOG4297">
    <property type="taxonomic scope" value="Eukaryota"/>
</dbReference>
<dbReference type="InterPro" id="IPR001304">
    <property type="entry name" value="C-type_lectin-like"/>
</dbReference>
<dbReference type="OMA" id="VQIWYRY"/>
<protein>
    <submittedName>
        <fullName evidence="2">C-type lectin domain containing 19A</fullName>
    </submittedName>
</protein>
<dbReference type="InterPro" id="IPR016186">
    <property type="entry name" value="C-type_lectin-like/link_sf"/>
</dbReference>
<reference evidence="2" key="3">
    <citation type="submission" date="2025-09" db="UniProtKB">
        <authorList>
            <consortium name="Ensembl"/>
        </authorList>
    </citation>
    <scope>IDENTIFICATION</scope>
</reference>
<dbReference type="Bgee" id="ENSLACG00000007437">
    <property type="expression patterns" value="Expressed in pectoral fin and 2 other cell types or tissues"/>
</dbReference>
<dbReference type="EMBL" id="AFYH01186566">
    <property type="status" value="NOT_ANNOTATED_CDS"/>
    <property type="molecule type" value="Genomic_DNA"/>
</dbReference>
<dbReference type="STRING" id="7897.ENSLACP00000008397"/>
<dbReference type="AlphaFoldDB" id="H3AFH6"/>
<gene>
    <name evidence="2" type="primary">CLEC19A</name>
</gene>
<dbReference type="Proteomes" id="UP000008672">
    <property type="component" value="Unassembled WGS sequence"/>
</dbReference>
<dbReference type="GeneTree" id="ENSGT00940000163133"/>
<dbReference type="HOGENOM" id="CLU_049894_10_1_1"/>
<dbReference type="InterPro" id="IPR016187">
    <property type="entry name" value="CTDL_fold"/>
</dbReference>
<dbReference type="FunCoup" id="H3AFH6">
    <property type="interactions" value="8"/>
</dbReference>
<dbReference type="EMBL" id="AFYH01186565">
    <property type="status" value="NOT_ANNOTATED_CDS"/>
    <property type="molecule type" value="Genomic_DNA"/>
</dbReference>
<dbReference type="Ensembl" id="ENSLACT00000008465.1">
    <property type="protein sequence ID" value="ENSLACP00000008397.1"/>
    <property type="gene ID" value="ENSLACG00000007437.1"/>
</dbReference>
<dbReference type="PROSITE" id="PS50041">
    <property type="entry name" value="C_TYPE_LECTIN_2"/>
    <property type="match status" value="1"/>
</dbReference>
<dbReference type="Gene3D" id="3.10.100.10">
    <property type="entry name" value="Mannose-Binding Protein A, subunit A"/>
    <property type="match status" value="1"/>
</dbReference>
<accession>H3AFH6</accession>
<organism evidence="2 3">
    <name type="scientific">Latimeria chalumnae</name>
    <name type="common">Coelacanth</name>
    <dbReference type="NCBI Taxonomy" id="7897"/>
    <lineage>
        <taxon>Eukaryota</taxon>
        <taxon>Metazoa</taxon>
        <taxon>Chordata</taxon>
        <taxon>Craniata</taxon>
        <taxon>Vertebrata</taxon>
        <taxon>Euteleostomi</taxon>
        <taxon>Coelacanthiformes</taxon>
        <taxon>Coelacanthidae</taxon>
        <taxon>Latimeria</taxon>
    </lineage>
</organism>
<dbReference type="PANTHER" id="PTHR22803">
    <property type="entry name" value="MANNOSE, PHOSPHOLIPASE, LECTIN RECEPTOR RELATED"/>
    <property type="match status" value="1"/>
</dbReference>
<sequence>QLPDPISLFSCPLFWTNYDGNCYRYFPVNKTWAEADLYCAEFSIGSKSAKLTSIHRWEENVFVYDLVNSRVPGIPTDIWIGLHDRRQEGHFEWTDGSPYEYNYWDGSQPDDGIHSIPEEEDCVQIWYRQNS</sequence>
<name>H3AFH6_LATCH</name>
<dbReference type="Pfam" id="PF00059">
    <property type="entry name" value="Lectin_C"/>
    <property type="match status" value="1"/>
</dbReference>
<dbReference type="InterPro" id="IPR050111">
    <property type="entry name" value="C-type_lectin/snaclec_domain"/>
</dbReference>